<organism evidence="2 3">
    <name type="scientific">Acetobacterium fimetarium</name>
    <dbReference type="NCBI Taxonomy" id="52691"/>
    <lineage>
        <taxon>Bacteria</taxon>
        <taxon>Bacillati</taxon>
        <taxon>Bacillota</taxon>
        <taxon>Clostridia</taxon>
        <taxon>Eubacteriales</taxon>
        <taxon>Eubacteriaceae</taxon>
        <taxon>Acetobacterium</taxon>
    </lineage>
</organism>
<name>A0ABR6WYM1_9FIRM</name>
<sequence>MGNISILAIVGSLRKESYNLQLAKEAEKYLKNKVNIEIIDFSEVPLLS</sequence>
<dbReference type="Gene3D" id="3.40.50.360">
    <property type="match status" value="1"/>
</dbReference>
<evidence type="ECO:0000259" key="1">
    <source>
        <dbReference type="Pfam" id="PF03358"/>
    </source>
</evidence>
<protein>
    <submittedName>
        <fullName evidence="2">Oxidoreductase</fullName>
    </submittedName>
</protein>
<dbReference type="SUPFAM" id="SSF52218">
    <property type="entry name" value="Flavoproteins"/>
    <property type="match status" value="1"/>
</dbReference>
<keyword evidence="3" id="KW-1185">Reference proteome</keyword>
<dbReference type="InterPro" id="IPR029039">
    <property type="entry name" value="Flavoprotein-like_sf"/>
</dbReference>
<comment type="caution">
    <text evidence="2">The sequence shown here is derived from an EMBL/GenBank/DDBJ whole genome shotgun (WGS) entry which is preliminary data.</text>
</comment>
<gene>
    <name evidence="2" type="ORF">GH808_14855</name>
</gene>
<proteinExistence type="predicted"/>
<feature type="domain" description="NADPH-dependent FMN reductase-like" evidence="1">
    <location>
        <begin position="5"/>
        <end position="44"/>
    </location>
</feature>
<evidence type="ECO:0000313" key="3">
    <source>
        <dbReference type="Proteomes" id="UP000603234"/>
    </source>
</evidence>
<dbReference type="EMBL" id="WJBC01000052">
    <property type="protein sequence ID" value="MBC3805686.1"/>
    <property type="molecule type" value="Genomic_DNA"/>
</dbReference>
<accession>A0ABR6WYM1</accession>
<dbReference type="Proteomes" id="UP000603234">
    <property type="component" value="Unassembled WGS sequence"/>
</dbReference>
<dbReference type="InterPro" id="IPR005025">
    <property type="entry name" value="FMN_Rdtase-like_dom"/>
</dbReference>
<dbReference type="Pfam" id="PF03358">
    <property type="entry name" value="FMN_red"/>
    <property type="match status" value="1"/>
</dbReference>
<evidence type="ECO:0000313" key="2">
    <source>
        <dbReference type="EMBL" id="MBC3805686.1"/>
    </source>
</evidence>
<reference evidence="2 3" key="1">
    <citation type="journal article" date="2020" name="mSystems">
        <title>Defining Genomic and Predicted Metabolic Features of the Acetobacterium Genus.</title>
        <authorList>
            <person name="Ross D.E."/>
            <person name="Marshall C.W."/>
            <person name="Gulliver D."/>
            <person name="May H.D."/>
            <person name="Norman R.S."/>
        </authorList>
    </citation>
    <scope>NUCLEOTIDE SEQUENCE [LARGE SCALE GENOMIC DNA]</scope>
    <source>
        <strain evidence="2 3">DSM 8238</strain>
    </source>
</reference>